<dbReference type="InterPro" id="IPR010432">
    <property type="entry name" value="RDD"/>
</dbReference>
<dbReference type="PANTHER" id="PTHR38480">
    <property type="entry name" value="SLR0254 PROTEIN"/>
    <property type="match status" value="1"/>
</dbReference>
<evidence type="ECO:0000313" key="8">
    <source>
        <dbReference type="Proteomes" id="UP000286931"/>
    </source>
</evidence>
<feature type="transmembrane region" description="Helical" evidence="5">
    <location>
        <begin position="91"/>
        <end position="113"/>
    </location>
</feature>
<dbReference type="Proteomes" id="UP000286931">
    <property type="component" value="Unassembled WGS sequence"/>
</dbReference>
<feature type="transmembrane region" description="Helical" evidence="5">
    <location>
        <begin position="147"/>
        <end position="170"/>
    </location>
</feature>
<gene>
    <name evidence="7" type="ORF">EHYA_08675</name>
</gene>
<comment type="subcellular location">
    <subcellularLocation>
        <location evidence="1">Membrane</location>
        <topology evidence="1">Multi-pass membrane protein</topology>
    </subcellularLocation>
</comment>
<keyword evidence="2 5" id="KW-0812">Transmembrane</keyword>
<evidence type="ECO:0000259" key="6">
    <source>
        <dbReference type="Pfam" id="PF06271"/>
    </source>
</evidence>
<evidence type="ECO:0000256" key="4">
    <source>
        <dbReference type="ARBA" id="ARBA00023136"/>
    </source>
</evidence>
<evidence type="ECO:0000256" key="3">
    <source>
        <dbReference type="ARBA" id="ARBA00022989"/>
    </source>
</evidence>
<accession>A0A401Z2A9</accession>
<protein>
    <submittedName>
        <fullName evidence="7">Transporter</fullName>
    </submittedName>
</protein>
<evidence type="ECO:0000313" key="7">
    <source>
        <dbReference type="EMBL" id="GCE00946.1"/>
    </source>
</evidence>
<sequence>MPGVNPPGCGKYKNMYERSLPQRFARSVHPVGPRARVWLPAVEHRVGPSVLYRRIGQFVVDVIASALLPGAAMFLFVLLPTHPDGSIRSGPLTATITVGVLVVAVAILFWYWVLRPAEHDGRTWGMQLFGIRVVDVSGGRAGRRQLAIRWVLLCVDAFAFGAIGLVAVLTSERGRRIGDRVAGTLVIRGRGPGLR</sequence>
<keyword evidence="4 5" id="KW-0472">Membrane</keyword>
<keyword evidence="8" id="KW-1185">Reference proteome</keyword>
<organism evidence="7 8">
    <name type="scientific">Embleya hyalina</name>
    <dbReference type="NCBI Taxonomy" id="516124"/>
    <lineage>
        <taxon>Bacteria</taxon>
        <taxon>Bacillati</taxon>
        <taxon>Actinomycetota</taxon>
        <taxon>Actinomycetes</taxon>
        <taxon>Kitasatosporales</taxon>
        <taxon>Streptomycetaceae</taxon>
        <taxon>Embleya</taxon>
    </lineage>
</organism>
<evidence type="ECO:0000256" key="2">
    <source>
        <dbReference type="ARBA" id="ARBA00022692"/>
    </source>
</evidence>
<evidence type="ECO:0000256" key="1">
    <source>
        <dbReference type="ARBA" id="ARBA00004141"/>
    </source>
</evidence>
<dbReference type="GO" id="GO:0016020">
    <property type="term" value="C:membrane"/>
    <property type="evidence" value="ECO:0007669"/>
    <property type="project" value="UniProtKB-SubCell"/>
</dbReference>
<evidence type="ECO:0000256" key="5">
    <source>
        <dbReference type="SAM" id="Phobius"/>
    </source>
</evidence>
<name>A0A401Z2A9_9ACTN</name>
<dbReference type="AlphaFoldDB" id="A0A401Z2A9"/>
<proteinExistence type="predicted"/>
<feature type="domain" description="RDD" evidence="6">
    <location>
        <begin position="51"/>
        <end position="183"/>
    </location>
</feature>
<comment type="caution">
    <text evidence="7">The sequence shown here is derived from an EMBL/GenBank/DDBJ whole genome shotgun (WGS) entry which is preliminary data.</text>
</comment>
<keyword evidence="3 5" id="KW-1133">Transmembrane helix</keyword>
<dbReference type="PANTHER" id="PTHR38480:SF1">
    <property type="entry name" value="SLR0254 PROTEIN"/>
    <property type="match status" value="1"/>
</dbReference>
<dbReference type="Pfam" id="PF06271">
    <property type="entry name" value="RDD"/>
    <property type="match status" value="1"/>
</dbReference>
<reference evidence="7 8" key="1">
    <citation type="submission" date="2018-12" db="EMBL/GenBank/DDBJ databases">
        <title>Draft genome sequence of Embleya hyalina NBRC 13850T.</title>
        <authorList>
            <person name="Komaki H."/>
            <person name="Hosoyama A."/>
            <person name="Kimura A."/>
            <person name="Ichikawa N."/>
            <person name="Tamura T."/>
        </authorList>
    </citation>
    <scope>NUCLEOTIDE SEQUENCE [LARGE SCALE GENOMIC DNA]</scope>
    <source>
        <strain evidence="7 8">NBRC 13850</strain>
    </source>
</reference>
<dbReference type="EMBL" id="BIFH01000043">
    <property type="protein sequence ID" value="GCE00946.1"/>
    <property type="molecule type" value="Genomic_DNA"/>
</dbReference>
<feature type="transmembrane region" description="Helical" evidence="5">
    <location>
        <begin position="58"/>
        <end position="79"/>
    </location>
</feature>